<keyword evidence="2" id="KW-1185">Reference proteome</keyword>
<reference evidence="1" key="2">
    <citation type="submission" date="2020-05" db="UniProtKB">
        <authorList>
            <consortium name="EnsemblMetazoa"/>
        </authorList>
    </citation>
    <scope>IDENTIFICATION</scope>
    <source>
        <strain evidence="1">WRAIR2</strain>
    </source>
</reference>
<dbReference type="STRING" id="7168.A0A182NML7"/>
<dbReference type="AlphaFoldDB" id="A0A182NML7"/>
<protein>
    <submittedName>
        <fullName evidence="1">Uncharacterized protein</fullName>
    </submittedName>
</protein>
<dbReference type="EnsemblMetazoa" id="ADIR008902-RA">
    <property type="protein sequence ID" value="ADIR008902-PA"/>
    <property type="gene ID" value="ADIR008902"/>
</dbReference>
<dbReference type="Proteomes" id="UP000075884">
    <property type="component" value="Unassembled WGS sequence"/>
</dbReference>
<evidence type="ECO:0000313" key="1">
    <source>
        <dbReference type="EnsemblMetazoa" id="ADIR008902-PA"/>
    </source>
</evidence>
<dbReference type="VEuPathDB" id="VectorBase:ADIR008902"/>
<proteinExistence type="predicted"/>
<evidence type="ECO:0000313" key="2">
    <source>
        <dbReference type="Proteomes" id="UP000075884"/>
    </source>
</evidence>
<reference evidence="2" key="1">
    <citation type="submission" date="2013-03" db="EMBL/GenBank/DDBJ databases">
        <title>The Genome Sequence of Anopheles dirus WRAIR2.</title>
        <authorList>
            <consortium name="The Broad Institute Genomics Platform"/>
            <person name="Neafsey D.E."/>
            <person name="Walton C."/>
            <person name="Walker B."/>
            <person name="Young S.K."/>
            <person name="Zeng Q."/>
            <person name="Gargeya S."/>
            <person name="Fitzgerald M."/>
            <person name="Haas B."/>
            <person name="Abouelleil A."/>
            <person name="Allen A.W."/>
            <person name="Alvarado L."/>
            <person name="Arachchi H.M."/>
            <person name="Berlin A.M."/>
            <person name="Chapman S.B."/>
            <person name="Gainer-Dewar J."/>
            <person name="Goldberg J."/>
            <person name="Griggs A."/>
            <person name="Gujja S."/>
            <person name="Hansen M."/>
            <person name="Howarth C."/>
            <person name="Imamovic A."/>
            <person name="Ireland A."/>
            <person name="Larimer J."/>
            <person name="McCowan C."/>
            <person name="Murphy C."/>
            <person name="Pearson M."/>
            <person name="Poon T.W."/>
            <person name="Priest M."/>
            <person name="Roberts A."/>
            <person name="Saif S."/>
            <person name="Shea T."/>
            <person name="Sisk P."/>
            <person name="Sykes S."/>
            <person name="Wortman J."/>
            <person name="Nusbaum C."/>
            <person name="Birren B."/>
        </authorList>
    </citation>
    <scope>NUCLEOTIDE SEQUENCE [LARGE SCALE GENOMIC DNA]</scope>
    <source>
        <strain evidence="2">WRAIR2</strain>
    </source>
</reference>
<organism evidence="1 2">
    <name type="scientific">Anopheles dirus</name>
    <dbReference type="NCBI Taxonomy" id="7168"/>
    <lineage>
        <taxon>Eukaryota</taxon>
        <taxon>Metazoa</taxon>
        <taxon>Ecdysozoa</taxon>
        <taxon>Arthropoda</taxon>
        <taxon>Hexapoda</taxon>
        <taxon>Insecta</taxon>
        <taxon>Pterygota</taxon>
        <taxon>Neoptera</taxon>
        <taxon>Endopterygota</taxon>
        <taxon>Diptera</taxon>
        <taxon>Nematocera</taxon>
        <taxon>Culicoidea</taxon>
        <taxon>Culicidae</taxon>
        <taxon>Anophelinae</taxon>
        <taxon>Anopheles</taxon>
    </lineage>
</organism>
<name>A0A182NML7_9DIPT</name>
<accession>A0A182NML7</accession>
<sequence length="119" mass="13371">MSSTEISTTASTSSSYETDSVYHNFLFPPRPPVRKKRIRTLLMGCQKQEVIREEPPERFVIVRGNILPRLNMISRTSSIVLSSNFASVMKREKSSVPDTTDVIGLSVLRMAPTAAWIVE</sequence>